<dbReference type="Pfam" id="PF01022">
    <property type="entry name" value="HTH_5"/>
    <property type="match status" value="1"/>
</dbReference>
<feature type="domain" description="HTH arsR-type" evidence="4">
    <location>
        <begin position="251"/>
        <end position="326"/>
    </location>
</feature>
<keyword evidence="2 6" id="KW-0238">DNA-binding</keyword>
<dbReference type="Proteomes" id="UP001206483">
    <property type="component" value="Unassembled WGS sequence"/>
</dbReference>
<dbReference type="PANTHER" id="PTHR43132">
    <property type="entry name" value="ARSENICAL RESISTANCE OPERON REPRESSOR ARSR-RELATED"/>
    <property type="match status" value="1"/>
</dbReference>
<dbReference type="CDD" id="cd00090">
    <property type="entry name" value="HTH_ARSR"/>
    <property type="match status" value="1"/>
</dbReference>
<dbReference type="SMART" id="SM00419">
    <property type="entry name" value="HTH_CRP"/>
    <property type="match status" value="1"/>
</dbReference>
<dbReference type="EMBL" id="JAMZDX010000006">
    <property type="protein sequence ID" value="MCP2313045.1"/>
    <property type="molecule type" value="Genomic_DNA"/>
</dbReference>
<dbReference type="InterPro" id="IPR036388">
    <property type="entry name" value="WH-like_DNA-bd_sf"/>
</dbReference>
<dbReference type="InterPro" id="IPR045981">
    <property type="entry name" value="DUF5937"/>
</dbReference>
<dbReference type="InterPro" id="IPR051011">
    <property type="entry name" value="Metal_resp_trans_reg"/>
</dbReference>
<evidence type="ECO:0000313" key="7">
    <source>
        <dbReference type="Proteomes" id="UP001206483"/>
    </source>
</evidence>
<keyword evidence="1" id="KW-0805">Transcription regulation</keyword>
<evidence type="ECO:0000259" key="4">
    <source>
        <dbReference type="SMART" id="SM00418"/>
    </source>
</evidence>
<dbReference type="GO" id="GO:0003677">
    <property type="term" value="F:DNA binding"/>
    <property type="evidence" value="ECO:0007669"/>
    <property type="project" value="UniProtKB-KW"/>
</dbReference>
<dbReference type="RefSeq" id="WP_253802576.1">
    <property type="nucleotide sequence ID" value="NZ_BAAAUB010000064.1"/>
</dbReference>
<comment type="caution">
    <text evidence="6">The sequence shown here is derived from an EMBL/GenBank/DDBJ whole genome shotgun (WGS) entry which is preliminary data.</text>
</comment>
<protein>
    <submittedName>
        <fullName evidence="6">DNA-binding transcriptional ArsR family regulator</fullName>
    </submittedName>
</protein>
<dbReference type="PANTHER" id="PTHR43132:SF6">
    <property type="entry name" value="HTH-TYPE TRANSCRIPTIONAL REPRESSOR CZRA"/>
    <property type="match status" value="1"/>
</dbReference>
<evidence type="ECO:0000256" key="1">
    <source>
        <dbReference type="ARBA" id="ARBA00023015"/>
    </source>
</evidence>
<dbReference type="Gene3D" id="1.10.10.10">
    <property type="entry name" value="Winged helix-like DNA-binding domain superfamily/Winged helix DNA-binding domain"/>
    <property type="match status" value="1"/>
</dbReference>
<dbReference type="InterPro" id="IPR012318">
    <property type="entry name" value="HTH_CRP"/>
</dbReference>
<name>A0ABT1J6H9_9ACTN</name>
<keyword evidence="7" id="KW-1185">Reference proteome</keyword>
<evidence type="ECO:0000256" key="3">
    <source>
        <dbReference type="ARBA" id="ARBA00023163"/>
    </source>
</evidence>
<feature type="domain" description="HTH crp-type" evidence="5">
    <location>
        <begin position="264"/>
        <end position="313"/>
    </location>
</feature>
<proteinExistence type="predicted"/>
<dbReference type="SMART" id="SM00418">
    <property type="entry name" value="HTH_ARSR"/>
    <property type="match status" value="1"/>
</dbReference>
<evidence type="ECO:0000256" key="2">
    <source>
        <dbReference type="ARBA" id="ARBA00023125"/>
    </source>
</evidence>
<reference evidence="6 7" key="1">
    <citation type="submission" date="2022-06" db="EMBL/GenBank/DDBJ databases">
        <title>Sequencing the genomes of 1000 actinobacteria strains.</title>
        <authorList>
            <person name="Klenk H.-P."/>
        </authorList>
    </citation>
    <scope>NUCLEOTIDE SEQUENCE [LARGE SCALE GENOMIC DNA]</scope>
    <source>
        <strain evidence="6 7">DSM 41656</strain>
    </source>
</reference>
<dbReference type="InterPro" id="IPR036390">
    <property type="entry name" value="WH_DNA-bd_sf"/>
</dbReference>
<accession>A0ABT1J6H9</accession>
<evidence type="ECO:0000313" key="6">
    <source>
        <dbReference type="EMBL" id="MCP2313045.1"/>
    </source>
</evidence>
<dbReference type="SUPFAM" id="SSF46785">
    <property type="entry name" value="Winged helix' DNA-binding domain"/>
    <property type="match status" value="1"/>
</dbReference>
<dbReference type="InterPro" id="IPR001845">
    <property type="entry name" value="HTH_ArsR_DNA-bd_dom"/>
</dbReference>
<dbReference type="Pfam" id="PF19361">
    <property type="entry name" value="DUF5937"/>
    <property type="match status" value="1"/>
</dbReference>
<keyword evidence="3" id="KW-0804">Transcription</keyword>
<dbReference type="InterPro" id="IPR011991">
    <property type="entry name" value="ArsR-like_HTH"/>
</dbReference>
<gene>
    <name evidence="6" type="ORF">FHR36_006226</name>
</gene>
<sequence>MGELAFSVRDLAQMRFAVSPMWQVGGGLRLLASGAADPVHRRWLEQVRPRLAAAGLDRGWLAELVPAAGYVPDFLNPAPAGPAPTLAEELAAIAATPADRVRRDLDHLARHGAGLGPRARSLHADPPRRLPRVLAEIEAYWELALGPYWSRIRALLDADVFHRARLAAERGAGRLLDDLHPSLQWDEDLLRLVRRQKLGRQEAGPGLVLIPSAFKGPGLASRVAPPDPPQLAYRARGVGALWEPRPASGADALTAVLGRARTLLLTELDTPASTTELAGRIGISVPGTSQHLTALRDAGLVSAHRAGRSVLYARTAPADALLAAGASRPFGRTGGDQVSS</sequence>
<organism evidence="6 7">
    <name type="scientific">Kitasatospora paracochleata</name>
    <dbReference type="NCBI Taxonomy" id="58354"/>
    <lineage>
        <taxon>Bacteria</taxon>
        <taxon>Bacillati</taxon>
        <taxon>Actinomycetota</taxon>
        <taxon>Actinomycetes</taxon>
        <taxon>Kitasatosporales</taxon>
        <taxon>Streptomycetaceae</taxon>
        <taxon>Kitasatospora</taxon>
    </lineage>
</organism>
<evidence type="ECO:0000259" key="5">
    <source>
        <dbReference type="SMART" id="SM00419"/>
    </source>
</evidence>